<sequence>MTKRPAPYFRSLSASEIARNIGNFETWSTFQGCDQVSYSDVPKELKSDVDQVFDLVGKLPIAWTDKGSEAYKLLELFASPELLAFIHDAAESCRRLFSDQVDPQAGAKLFAEITVVFAAWRRLRSMRQSKEKWSEADFAANVYNLIRSPAIRESTHRVHCTVSLPQPSANFTRTPEAVRILNTKTAIPDCAIFIPAASIRSLSNSAQSPFRVLKNHSTIANTGSTITGSSFRYQSTPCAQLPNNPGFEFASSFWEDKKPLHQMLEDAYRQNRMSTTSSARHLHSLHVNAPIFGLIWANGTVRAHVDWASRREGESDGPAVLSAPYPGSNEHKPDGSFHEWVLDSPSDIIQIYFLVRNIDQWTMGKFRERVVHGINDLVEGVIQKDQTFRPWRRVGDLLPSALKENVNTSATVTSSSSLPSPPKSKNKRRRAR</sequence>
<name>A0A0C3FM62_PILCF</name>
<evidence type="ECO:0000313" key="3">
    <source>
        <dbReference type="Proteomes" id="UP000054166"/>
    </source>
</evidence>
<dbReference type="AlphaFoldDB" id="A0A0C3FM62"/>
<dbReference type="EMBL" id="KN832985">
    <property type="protein sequence ID" value="KIM85130.1"/>
    <property type="molecule type" value="Genomic_DNA"/>
</dbReference>
<keyword evidence="3" id="KW-1185">Reference proteome</keyword>
<evidence type="ECO:0000313" key="2">
    <source>
        <dbReference type="EMBL" id="KIM85130.1"/>
    </source>
</evidence>
<reference evidence="2 3" key="1">
    <citation type="submission" date="2014-04" db="EMBL/GenBank/DDBJ databases">
        <authorList>
            <consortium name="DOE Joint Genome Institute"/>
            <person name="Kuo A."/>
            <person name="Tarkka M."/>
            <person name="Buscot F."/>
            <person name="Kohler A."/>
            <person name="Nagy L.G."/>
            <person name="Floudas D."/>
            <person name="Copeland A."/>
            <person name="Barry K.W."/>
            <person name="Cichocki N."/>
            <person name="Veneault-Fourrey C."/>
            <person name="LaButti K."/>
            <person name="Lindquist E.A."/>
            <person name="Lipzen A."/>
            <person name="Lundell T."/>
            <person name="Morin E."/>
            <person name="Murat C."/>
            <person name="Sun H."/>
            <person name="Tunlid A."/>
            <person name="Henrissat B."/>
            <person name="Grigoriev I.V."/>
            <person name="Hibbett D.S."/>
            <person name="Martin F."/>
            <person name="Nordberg H.P."/>
            <person name="Cantor M.N."/>
            <person name="Hua S.X."/>
        </authorList>
    </citation>
    <scope>NUCLEOTIDE SEQUENCE [LARGE SCALE GENOMIC DNA]</scope>
    <source>
        <strain evidence="2 3">F 1598</strain>
    </source>
</reference>
<reference evidence="3" key="2">
    <citation type="submission" date="2015-01" db="EMBL/GenBank/DDBJ databases">
        <title>Evolutionary Origins and Diversification of the Mycorrhizal Mutualists.</title>
        <authorList>
            <consortium name="DOE Joint Genome Institute"/>
            <consortium name="Mycorrhizal Genomics Consortium"/>
            <person name="Kohler A."/>
            <person name="Kuo A."/>
            <person name="Nagy L.G."/>
            <person name="Floudas D."/>
            <person name="Copeland A."/>
            <person name="Barry K.W."/>
            <person name="Cichocki N."/>
            <person name="Veneault-Fourrey C."/>
            <person name="LaButti K."/>
            <person name="Lindquist E.A."/>
            <person name="Lipzen A."/>
            <person name="Lundell T."/>
            <person name="Morin E."/>
            <person name="Murat C."/>
            <person name="Riley R."/>
            <person name="Ohm R."/>
            <person name="Sun H."/>
            <person name="Tunlid A."/>
            <person name="Henrissat B."/>
            <person name="Grigoriev I.V."/>
            <person name="Hibbett D.S."/>
            <person name="Martin F."/>
        </authorList>
    </citation>
    <scope>NUCLEOTIDE SEQUENCE [LARGE SCALE GENOMIC DNA]</scope>
    <source>
        <strain evidence="3">F 1598</strain>
    </source>
</reference>
<feature type="compositionally biased region" description="Low complexity" evidence="1">
    <location>
        <begin position="407"/>
        <end position="418"/>
    </location>
</feature>
<evidence type="ECO:0000256" key="1">
    <source>
        <dbReference type="SAM" id="MobiDB-lite"/>
    </source>
</evidence>
<feature type="region of interest" description="Disordered" evidence="1">
    <location>
        <begin position="407"/>
        <end position="432"/>
    </location>
</feature>
<protein>
    <submittedName>
        <fullName evidence="2">Uncharacterized protein</fullName>
    </submittedName>
</protein>
<proteinExistence type="predicted"/>
<gene>
    <name evidence="2" type="ORF">PILCRDRAFT_817111</name>
</gene>
<dbReference type="Proteomes" id="UP000054166">
    <property type="component" value="Unassembled WGS sequence"/>
</dbReference>
<accession>A0A0C3FM62</accession>
<dbReference type="OrthoDB" id="3261881at2759"/>
<organism evidence="2 3">
    <name type="scientific">Piloderma croceum (strain F 1598)</name>
    <dbReference type="NCBI Taxonomy" id="765440"/>
    <lineage>
        <taxon>Eukaryota</taxon>
        <taxon>Fungi</taxon>
        <taxon>Dikarya</taxon>
        <taxon>Basidiomycota</taxon>
        <taxon>Agaricomycotina</taxon>
        <taxon>Agaricomycetes</taxon>
        <taxon>Agaricomycetidae</taxon>
        <taxon>Atheliales</taxon>
        <taxon>Atheliaceae</taxon>
        <taxon>Piloderma</taxon>
    </lineage>
</organism>
<dbReference type="HOGENOM" id="CLU_634783_0_0_1"/>
<dbReference type="InParanoid" id="A0A0C3FM62"/>
<dbReference type="STRING" id="765440.A0A0C3FM62"/>